<accession>A0A1L7B5M9</accession>
<dbReference type="InterPro" id="IPR009878">
    <property type="entry name" value="Phlebovirus_G2_fusion"/>
</dbReference>
<keyword evidence="1" id="KW-0472">Membrane</keyword>
<evidence type="ECO:0000259" key="2">
    <source>
        <dbReference type="Pfam" id="PF07245"/>
    </source>
</evidence>
<sequence>MEEKMKIGIIIPIFISLSYCYDINANYGKITIPDNDNCTLLLNDTKIEAVNGKVPGLHYGLIQYECGHHKGFILSKPECYECGIYCPQNDRLLNCRQFGLPYLLGFITSLLLSVILVIFMHKWGFNWISILISSLKDHRRVKRENRYVKYISKFNARNMNQQIYNPPPQTTSAPKMKKYPSLTEIAVGTLMLTADRSYACDRTLFMHSNGQICDKVKCQDINSYTFNIGIGKTICFNTPTRDMMKFQITNTKEVSTYQELYETSDYEIELESTSSCKQVGLCYKEYCHKNAKHPDFKNGTGVHGYDCESEGLGCDFMCWHKYACTWYYWWFRNVGNRAAIFKRTTSIWSFDLLVTYKELVERYTFNSDLTQNDLDIGKLFSINNMPINVNNVIKANFYISDYIVRDGFSFYQATANDINNLTPGRLGDYQISLDNRQSIYKNNEIQCRTTGCKVICSGPEPSLRVFRSLKHKNIVEEYNILDDYSIRVLKSVPMSVNLNIGNVEFKNLFVEQANCDLNVIQTFGCIGCDKMPYAIIQSSKIVNHGVLPFISNCTFNRKTLSCSEDLTKLVPISKYNSCHIYIPVSNKTLNIEFKYEFFGELSVPEDIYSHDNGFKGILKSISGNPNFLDTLTYGAFAFTGIGIAASMITKIVLRSMAIKKSKETEKEIEMQDC</sequence>
<keyword evidence="4" id="KW-1185">Reference proteome</keyword>
<keyword evidence="1" id="KW-1133">Transmembrane helix</keyword>
<organism evidence="3 4">
    <name type="scientific">Ganda bee virus</name>
    <dbReference type="NCBI Taxonomy" id="1931095"/>
    <lineage>
        <taxon>Viruses</taxon>
        <taxon>Riboviria</taxon>
        <taxon>Orthornavirae</taxon>
        <taxon>Negarnaviricota</taxon>
        <taxon>Polyploviricotina</taxon>
        <taxon>Bunyaviricetes</taxon>
        <taxon>Elliovirales</taxon>
        <taxon>Phasmaviridae</taxon>
        <taxon>Orthophasmavirus</taxon>
        <taxon>Orthophasmavirus gandaense</taxon>
    </lineage>
</organism>
<dbReference type="Proteomes" id="UP000297019">
    <property type="component" value="Genome"/>
</dbReference>
<dbReference type="EMBL" id="KY053855">
    <property type="protein sequence ID" value="APT68155.1"/>
    <property type="molecule type" value="Viral_cRNA"/>
</dbReference>
<proteinExistence type="predicted"/>
<feature type="transmembrane region" description="Helical" evidence="1">
    <location>
        <begin position="100"/>
        <end position="120"/>
    </location>
</feature>
<evidence type="ECO:0000256" key="1">
    <source>
        <dbReference type="SAM" id="Phobius"/>
    </source>
</evidence>
<keyword evidence="1" id="KW-0812">Transmembrane</keyword>
<reference evidence="3 4" key="1">
    <citation type="journal article" date="2016" name="PLoS ONE">
        <title>Unbiased RNA Shotgun Metagenomics in Social and Solitary Wild Bees Detects Associations with Eukaryote Parasites and New Viruses.</title>
        <authorList>
            <person name="Schoonvaere K."/>
            <person name="De Smet L."/>
            <person name="Smagghe G."/>
            <person name="Vierstraete A."/>
            <person name="Braeckman B.P."/>
            <person name="de Graaf D.C."/>
        </authorList>
    </citation>
    <scope>NUCLEOTIDE SEQUENCE [LARGE SCALE GENOMIC DNA]</scope>
    <source>
        <strain evidence="3">S33-2</strain>
    </source>
</reference>
<feature type="transmembrane region" description="Helical" evidence="1">
    <location>
        <begin position="631"/>
        <end position="653"/>
    </location>
</feature>
<evidence type="ECO:0000313" key="4">
    <source>
        <dbReference type="Proteomes" id="UP000297019"/>
    </source>
</evidence>
<dbReference type="KEGG" id="vg:41324553"/>
<gene>
    <name evidence="3" type="primary">GnGc</name>
</gene>
<dbReference type="Pfam" id="PF07245">
    <property type="entry name" value="Phlebovirus_G2"/>
    <property type="match status" value="1"/>
</dbReference>
<dbReference type="GeneID" id="41324553"/>
<name>A0A1L7B5M9_9VIRU</name>
<evidence type="ECO:0000313" key="3">
    <source>
        <dbReference type="EMBL" id="APT68155.1"/>
    </source>
</evidence>
<protein>
    <submittedName>
        <fullName evidence="3">Glycoprotein</fullName>
    </submittedName>
</protein>
<dbReference type="RefSeq" id="YP_009666982.1">
    <property type="nucleotide sequence ID" value="NC_043643.1"/>
</dbReference>
<feature type="domain" description="Phlebovirus glycoprotein G2 fusion" evidence="2">
    <location>
        <begin position="200"/>
        <end position="468"/>
    </location>
</feature>